<accession>A0A8J3ZFR3</accession>
<feature type="compositionally biased region" description="Polar residues" evidence="1">
    <location>
        <begin position="406"/>
        <end position="415"/>
    </location>
</feature>
<feature type="domain" description="LysM" evidence="3">
    <location>
        <begin position="248"/>
        <end position="303"/>
    </location>
</feature>
<dbReference type="InterPro" id="IPR036388">
    <property type="entry name" value="WH-like_DNA-bd_sf"/>
</dbReference>
<dbReference type="SUPFAM" id="SSF48452">
    <property type="entry name" value="TPR-like"/>
    <property type="match status" value="1"/>
</dbReference>
<dbReference type="Gene3D" id="1.10.10.10">
    <property type="entry name" value="Winged helix-like DNA-binding domain superfamily/Winged helix DNA-binding domain"/>
    <property type="match status" value="1"/>
</dbReference>
<dbReference type="InterPro" id="IPR018392">
    <property type="entry name" value="LysM"/>
</dbReference>
<proteinExistence type="predicted"/>
<evidence type="ECO:0000313" key="4">
    <source>
        <dbReference type="EMBL" id="GIJ63119.1"/>
    </source>
</evidence>
<dbReference type="Gene3D" id="1.25.40.10">
    <property type="entry name" value="Tetratricopeptide repeat domain"/>
    <property type="match status" value="1"/>
</dbReference>
<gene>
    <name evidence="4" type="ORF">Vau01_106350</name>
</gene>
<evidence type="ECO:0000256" key="2">
    <source>
        <dbReference type="SAM" id="Phobius"/>
    </source>
</evidence>
<organism evidence="4 5">
    <name type="scientific">Virgisporangium aurantiacum</name>
    <dbReference type="NCBI Taxonomy" id="175570"/>
    <lineage>
        <taxon>Bacteria</taxon>
        <taxon>Bacillati</taxon>
        <taxon>Actinomycetota</taxon>
        <taxon>Actinomycetes</taxon>
        <taxon>Micromonosporales</taxon>
        <taxon>Micromonosporaceae</taxon>
        <taxon>Virgisporangium</taxon>
    </lineage>
</organism>
<feature type="transmembrane region" description="Helical" evidence="2">
    <location>
        <begin position="21"/>
        <end position="45"/>
    </location>
</feature>
<feature type="compositionally biased region" description="Gly residues" evidence="1">
    <location>
        <begin position="999"/>
        <end position="1010"/>
    </location>
</feature>
<dbReference type="InterPro" id="IPR036779">
    <property type="entry name" value="LysM_dom_sf"/>
</dbReference>
<dbReference type="InterPro" id="IPR005158">
    <property type="entry name" value="BTAD"/>
</dbReference>
<feature type="compositionally biased region" description="Polar residues" evidence="1">
    <location>
        <begin position="364"/>
        <end position="387"/>
    </location>
</feature>
<feature type="region of interest" description="Disordered" evidence="1">
    <location>
        <begin position="483"/>
        <end position="604"/>
    </location>
</feature>
<evidence type="ECO:0000259" key="3">
    <source>
        <dbReference type="PROSITE" id="PS51782"/>
    </source>
</evidence>
<dbReference type="SMART" id="SM01043">
    <property type="entry name" value="BTAD"/>
    <property type="match status" value="1"/>
</dbReference>
<dbReference type="EMBL" id="BOPG01000088">
    <property type="protein sequence ID" value="GIJ63119.1"/>
    <property type="molecule type" value="Genomic_DNA"/>
</dbReference>
<sequence length="1377" mass="142032">MHSEEDWWLMRPSTRMITRNVAGLLIGVWQMLWAVLILAGLPVALVQTTGWPWPDHLPTAVEVDQFIDHPMTPGVLVTIAAGALWIVWAVAAWSAIARITPATRSAASRITGWVTHAAAWWGPAEPGVPFDRGLPLRVPTAAEGVSAVVLGTVAVSATATPVAAAIDAVAVPAPPGDGRPIIDAASAIPLSVTASTSGTVLLANGSRPARFAGPGSATDATSVNEPPPAAFRTSDSASTQPDPHVPAIVYQVADGDWLGAIADRYLGDFDRYPEIAALNRHLIPDDAGPDGPDLIHPGERFQLPTDAHDRGSRPHATGPVVAGKTSPPPTGQPPPATDGPVSPPASAPPTPAPSSSVPPASGLPHSTSPTATQPTGPSAASTPTHPGSPSAAQTAPPPTARCDPTMSPNMTSTRTFGAPPAGEPDPDGVVPDPSHDCHPAAATPDAAPAGTPTSDDGLQVPGGWITLPLAAALVAVATLVWRRRQQHRRPPSRPADHQANPTATGRRRPSDSGKPAHRRPVAAVSQPGTGQDGRRRNRPDRAGSMRPRVDAAPPERAESEPAPSEPASPDPDRDQDGGEPESAVVTAGSSTPLPLPTAGPADALPPVLRHLRTAVPPQPAVAVPPTVAEYNGTPHRRMPQPPIGPSGTDLAGFTALLDASGLGVTGPGAKDAMRALAIAALSTGGPHDPDAEGIILTTTAVAATLSGPDPAGSVPHRTLPTAATTPAAAAALTEDDGEVDGFVDAAWSRSSRLRVYSADIQAIAAAEEIIIERRRLLDEYDSTDPATLHNTQALHPPMPPVLLLIHSPATPHRARLHATLRLGHPLLVNAILLGTWSGGPTIAVSSDGHVTGGQRGRHRVATLDLATARDLLPVILESHDPEVAGLEPSDPEPSDPEPSDPESPDPLPVGPPPDRVAANTVHAAAVDRSDGQPDTATDPAGSAEKPVAHPGEDTSRDEVPGGTASNTGVVGEADAGESTSSSADHQRNSEQGESNEGGSNEGGSEQGGLCRGSERSTSRGDDTGRVADESARPRTDPTATAPPPGRDHVLSPGTASDEDDDDDAAVPRPDASGPVQGRRGSTRNGPLVRIQVLGSPMVGSSPDTDARGMRRYARELLVYLALHRGGADLPQIMEAFWPEATIRRASQRLSTEVADLRRHIRIAHGDRTVQPVINSGGRYQLNPKVVTVDLWEFATATEAATAATTRAERVTALGRAVAAHTGLLGAGIDSEWIEPYREHHRVTAVAAHLRLAHDLVSIGTSTSAGTDVGRAASIAEVAVSLDPYSDDTTRRAMRIAARSGRPDTVDELLSRLRNALHEIGEQPSPDTVALAAALRRPTDQTDSATDGPGPGTGPGTGSSTESGTGGAADESQGWGSR</sequence>
<feature type="region of interest" description="Disordered" evidence="1">
    <location>
        <begin position="1333"/>
        <end position="1377"/>
    </location>
</feature>
<feature type="compositionally biased region" description="Acidic residues" evidence="1">
    <location>
        <begin position="889"/>
        <end position="903"/>
    </location>
</feature>
<feature type="region of interest" description="Disordered" evidence="1">
    <location>
        <begin position="211"/>
        <end position="243"/>
    </location>
</feature>
<protein>
    <recommendedName>
        <fullName evidence="3">LysM domain-containing protein</fullName>
    </recommendedName>
</protein>
<dbReference type="CDD" id="cd00118">
    <property type="entry name" value="LysM"/>
    <property type="match status" value="1"/>
</dbReference>
<keyword evidence="2" id="KW-0472">Membrane</keyword>
<comment type="caution">
    <text evidence="4">The sequence shown here is derived from an EMBL/GenBank/DDBJ whole genome shotgun (WGS) entry which is preliminary data.</text>
</comment>
<reference evidence="4" key="1">
    <citation type="submission" date="2021-01" db="EMBL/GenBank/DDBJ databases">
        <title>Whole genome shotgun sequence of Virgisporangium aurantiacum NBRC 16421.</title>
        <authorList>
            <person name="Komaki H."/>
            <person name="Tamura T."/>
        </authorList>
    </citation>
    <scope>NUCLEOTIDE SEQUENCE</scope>
    <source>
        <strain evidence="4">NBRC 16421</strain>
    </source>
</reference>
<feature type="compositionally biased region" description="Low complexity" evidence="1">
    <location>
        <begin position="439"/>
        <end position="456"/>
    </location>
</feature>
<evidence type="ECO:0000256" key="1">
    <source>
        <dbReference type="SAM" id="MobiDB-lite"/>
    </source>
</evidence>
<feature type="transmembrane region" description="Helical" evidence="2">
    <location>
        <begin position="75"/>
        <end position="96"/>
    </location>
</feature>
<feature type="compositionally biased region" description="Basic and acidic residues" evidence="1">
    <location>
        <begin position="1012"/>
        <end position="1035"/>
    </location>
</feature>
<feature type="compositionally biased region" description="Pro residues" evidence="1">
    <location>
        <begin position="904"/>
        <end position="914"/>
    </location>
</feature>
<dbReference type="Proteomes" id="UP000612585">
    <property type="component" value="Unassembled WGS sequence"/>
</dbReference>
<dbReference type="InterPro" id="IPR011990">
    <property type="entry name" value="TPR-like_helical_dom_sf"/>
</dbReference>
<keyword evidence="2" id="KW-1133">Transmembrane helix</keyword>
<feature type="region of interest" description="Disordered" evidence="1">
    <location>
        <begin position="882"/>
        <end position="1085"/>
    </location>
</feature>
<keyword evidence="2" id="KW-0812">Transmembrane</keyword>
<dbReference type="PANTHER" id="PTHR35807">
    <property type="entry name" value="TRANSCRIPTIONAL REGULATOR REDD-RELATED"/>
    <property type="match status" value="1"/>
</dbReference>
<feature type="compositionally biased region" description="Basic and acidic residues" evidence="1">
    <location>
        <begin position="946"/>
        <end position="959"/>
    </location>
</feature>
<dbReference type="InterPro" id="IPR051677">
    <property type="entry name" value="AfsR-DnrI-RedD_regulator"/>
</dbReference>
<evidence type="ECO:0000313" key="5">
    <source>
        <dbReference type="Proteomes" id="UP000612585"/>
    </source>
</evidence>
<dbReference type="Gene3D" id="3.10.350.10">
    <property type="entry name" value="LysM domain"/>
    <property type="match status" value="1"/>
</dbReference>
<name>A0A8J3ZFR3_9ACTN</name>
<feature type="compositionally biased region" description="Basic and acidic residues" evidence="1">
    <location>
        <begin position="539"/>
        <end position="559"/>
    </location>
</feature>
<dbReference type="PROSITE" id="PS51782">
    <property type="entry name" value="LYSM"/>
    <property type="match status" value="1"/>
</dbReference>
<feature type="region of interest" description="Disordered" evidence="1">
    <location>
        <begin position="288"/>
        <end position="462"/>
    </location>
</feature>
<feature type="compositionally biased region" description="Pro residues" evidence="1">
    <location>
        <begin position="326"/>
        <end position="352"/>
    </location>
</feature>
<keyword evidence="5" id="KW-1185">Reference proteome</keyword>
<dbReference type="Pfam" id="PF03704">
    <property type="entry name" value="BTAD"/>
    <property type="match status" value="1"/>
</dbReference>